<protein>
    <submittedName>
        <fullName evidence="1">Uncharacterized protein</fullName>
    </submittedName>
</protein>
<sequence length="248" mass="27641">MNRRKTSADGGWRLIQPKYEYWTTIVIDGIEHRPVYYWKEGTEFYHAGERAPPVVQHYLDKLNRDFKLEGRNKLNSLMLIIDDKGWHHAPPHADGHRTGGFYDLSLSSPGYARELQLLAPDSEPDWGKVSESQVLGRKVLAHSSLAVISPEDNGYTDAEGVRHPPKVKHGVPPDEAQPADAWRISAVARAITPHPNGQMSGEHFRPIDAAAAARVQPGGDLWNPYIPSFATETHVAYDECGHGMQTAP</sequence>
<name>A0A7S4HUN0_9EUKA</name>
<accession>A0A7S4HUN0</accession>
<evidence type="ECO:0000313" key="1">
    <source>
        <dbReference type="EMBL" id="CAE2209857.1"/>
    </source>
</evidence>
<proteinExistence type="predicted"/>
<gene>
    <name evidence="1" type="ORF">CPOL0286_LOCUS6337</name>
</gene>
<reference evidence="1" key="1">
    <citation type="submission" date="2021-01" db="EMBL/GenBank/DDBJ databases">
        <authorList>
            <person name="Corre E."/>
            <person name="Pelletier E."/>
            <person name="Niang G."/>
            <person name="Scheremetjew M."/>
            <person name="Finn R."/>
            <person name="Kale V."/>
            <person name="Holt S."/>
            <person name="Cochrane G."/>
            <person name="Meng A."/>
            <person name="Brown T."/>
            <person name="Cohen L."/>
        </authorList>
    </citation>
    <scope>NUCLEOTIDE SEQUENCE</scope>
    <source>
        <strain evidence="1">UIO037</strain>
    </source>
</reference>
<organism evidence="1">
    <name type="scientific">Prymnesium polylepis</name>
    <dbReference type="NCBI Taxonomy" id="72548"/>
    <lineage>
        <taxon>Eukaryota</taxon>
        <taxon>Haptista</taxon>
        <taxon>Haptophyta</taxon>
        <taxon>Prymnesiophyceae</taxon>
        <taxon>Prymnesiales</taxon>
        <taxon>Prymnesiaceae</taxon>
        <taxon>Prymnesium</taxon>
    </lineage>
</organism>
<dbReference type="AlphaFoldDB" id="A0A7S4HUN0"/>
<dbReference type="EMBL" id="HBKO01013999">
    <property type="protein sequence ID" value="CAE2209857.1"/>
    <property type="molecule type" value="Transcribed_RNA"/>
</dbReference>